<organism evidence="1 2">
    <name type="scientific">[Mycobacterium] manitobense</name>
    <dbReference type="NCBI Taxonomy" id="190147"/>
    <lineage>
        <taxon>Bacteria</taxon>
        <taxon>Bacillati</taxon>
        <taxon>Actinomycetota</taxon>
        <taxon>Actinomycetes</taxon>
        <taxon>Mycobacteriales</taxon>
        <taxon>Mycobacteriaceae</taxon>
        <taxon>Mycolicibacterium</taxon>
    </lineage>
</organism>
<evidence type="ECO:0000313" key="2">
    <source>
        <dbReference type="Proteomes" id="UP001140293"/>
    </source>
</evidence>
<reference evidence="1" key="2">
    <citation type="journal article" date="2022" name="BMC Genomics">
        <title>Comparative genome analysis of mycobacteria focusing on tRNA and non-coding RNA.</title>
        <authorList>
            <person name="Behra P.R.K."/>
            <person name="Pettersson B.M.F."/>
            <person name="Ramesh M."/>
            <person name="Das S."/>
            <person name="Dasgupta S."/>
            <person name="Kirsebom L.A."/>
        </authorList>
    </citation>
    <scope>NUCLEOTIDE SEQUENCE</scope>
    <source>
        <strain evidence="1">DSM 44615</strain>
    </source>
</reference>
<dbReference type="AlphaFoldDB" id="A0A9X2YNI2"/>
<keyword evidence="2" id="KW-1185">Reference proteome</keyword>
<name>A0A9X2YNI2_9MYCO</name>
<evidence type="ECO:0000313" key="1">
    <source>
        <dbReference type="EMBL" id="MCV7170531.1"/>
    </source>
</evidence>
<dbReference type="Proteomes" id="UP001140293">
    <property type="component" value="Unassembled WGS sequence"/>
</dbReference>
<gene>
    <name evidence="1" type="ORF">H7I41_11455</name>
</gene>
<accession>A0A9X2YNI2</accession>
<sequence>MSSEHATEQVALEQIQEGDTILDTGSGNWITIVSTDSGTTTVPHPGAPDTAEDYRIYYGDHGEVIDSRTLEGLVSRQVRE</sequence>
<protein>
    <submittedName>
        <fullName evidence="1">Uncharacterized protein</fullName>
    </submittedName>
</protein>
<dbReference type="RefSeq" id="WP_264012718.1">
    <property type="nucleotide sequence ID" value="NZ_JACKSJ010000088.1"/>
</dbReference>
<dbReference type="EMBL" id="JACKSJ010000088">
    <property type="protein sequence ID" value="MCV7170531.1"/>
    <property type="molecule type" value="Genomic_DNA"/>
</dbReference>
<proteinExistence type="predicted"/>
<comment type="caution">
    <text evidence="1">The sequence shown here is derived from an EMBL/GenBank/DDBJ whole genome shotgun (WGS) entry which is preliminary data.</text>
</comment>
<reference evidence="1" key="1">
    <citation type="submission" date="2020-07" db="EMBL/GenBank/DDBJ databases">
        <authorList>
            <person name="Pettersson B.M.F."/>
            <person name="Behra P.R.K."/>
            <person name="Ramesh M."/>
            <person name="Das S."/>
            <person name="Dasgupta S."/>
            <person name="Kirsebom L.A."/>
        </authorList>
    </citation>
    <scope>NUCLEOTIDE SEQUENCE</scope>
    <source>
        <strain evidence="1">DSM 44615</strain>
    </source>
</reference>